<evidence type="ECO:0000313" key="2">
    <source>
        <dbReference type="Proteomes" id="UP001303760"/>
    </source>
</evidence>
<gene>
    <name evidence="1" type="ORF">C8A03DRAFT_37753</name>
</gene>
<name>A0AAN7HB38_9PEZI</name>
<dbReference type="Proteomes" id="UP001303760">
    <property type="component" value="Unassembled WGS sequence"/>
</dbReference>
<accession>A0AAN7HB38</accession>
<keyword evidence="2" id="KW-1185">Reference proteome</keyword>
<reference evidence="1" key="2">
    <citation type="submission" date="2023-05" db="EMBL/GenBank/DDBJ databases">
        <authorList>
            <consortium name="Lawrence Berkeley National Laboratory"/>
            <person name="Steindorff A."/>
            <person name="Hensen N."/>
            <person name="Bonometti L."/>
            <person name="Westerberg I."/>
            <person name="Brannstrom I.O."/>
            <person name="Guillou S."/>
            <person name="Cros-Aarteil S."/>
            <person name="Calhoun S."/>
            <person name="Haridas S."/>
            <person name="Kuo A."/>
            <person name="Mondo S."/>
            <person name="Pangilinan J."/>
            <person name="Riley R."/>
            <person name="Labutti K."/>
            <person name="Andreopoulos B."/>
            <person name="Lipzen A."/>
            <person name="Chen C."/>
            <person name="Yanf M."/>
            <person name="Daum C."/>
            <person name="Ng V."/>
            <person name="Clum A."/>
            <person name="Ohm R."/>
            <person name="Martin F."/>
            <person name="Silar P."/>
            <person name="Natvig D."/>
            <person name="Lalanne C."/>
            <person name="Gautier V."/>
            <person name="Ament-Velasquez S.L."/>
            <person name="Kruys A."/>
            <person name="Hutchinson M.I."/>
            <person name="Powell A.J."/>
            <person name="Barry K."/>
            <person name="Miller A.N."/>
            <person name="Grigoriev I.V."/>
            <person name="Debuchy R."/>
            <person name="Gladieux P."/>
            <person name="Thoren M.H."/>
            <person name="Johannesson H."/>
        </authorList>
    </citation>
    <scope>NUCLEOTIDE SEQUENCE</scope>
    <source>
        <strain evidence="1">CBS 532.94</strain>
    </source>
</reference>
<evidence type="ECO:0000313" key="1">
    <source>
        <dbReference type="EMBL" id="KAK4234484.1"/>
    </source>
</evidence>
<comment type="caution">
    <text evidence="1">The sequence shown here is derived from an EMBL/GenBank/DDBJ whole genome shotgun (WGS) entry which is preliminary data.</text>
</comment>
<sequence length="268" mass="29283">MADGPTSGSLLISDRRAEQIVDSVERVLNAAGIPCVLWGHFLWATHGVPTYIPQLDLVVPDASLATASKAMTAGRFSPPLVACPDPTACLDGSHPDRKHPHTAFHMHIEGTTPTRAVPCVCLYLQSETLWFLPLFSPALASPRTCRLPPYLALACDRTALPPDEIGMGRGAFLSDQTVVLVPKAHILTEALMRIFARDSAKKVGAWAGAHFAYIITYVHDLGFLDVDLMPEPLANFYKEYKAGLTGYGDITLRLKRTLGVPLLEEHYR</sequence>
<dbReference type="EMBL" id="MU860364">
    <property type="protein sequence ID" value="KAK4234484.1"/>
    <property type="molecule type" value="Genomic_DNA"/>
</dbReference>
<organism evidence="1 2">
    <name type="scientific">Achaetomium macrosporum</name>
    <dbReference type="NCBI Taxonomy" id="79813"/>
    <lineage>
        <taxon>Eukaryota</taxon>
        <taxon>Fungi</taxon>
        <taxon>Dikarya</taxon>
        <taxon>Ascomycota</taxon>
        <taxon>Pezizomycotina</taxon>
        <taxon>Sordariomycetes</taxon>
        <taxon>Sordariomycetidae</taxon>
        <taxon>Sordariales</taxon>
        <taxon>Chaetomiaceae</taxon>
        <taxon>Achaetomium</taxon>
    </lineage>
</organism>
<reference evidence="1" key="1">
    <citation type="journal article" date="2023" name="Mol. Phylogenet. Evol.">
        <title>Genome-scale phylogeny and comparative genomics of the fungal order Sordariales.</title>
        <authorList>
            <person name="Hensen N."/>
            <person name="Bonometti L."/>
            <person name="Westerberg I."/>
            <person name="Brannstrom I.O."/>
            <person name="Guillou S."/>
            <person name="Cros-Aarteil S."/>
            <person name="Calhoun S."/>
            <person name="Haridas S."/>
            <person name="Kuo A."/>
            <person name="Mondo S."/>
            <person name="Pangilinan J."/>
            <person name="Riley R."/>
            <person name="LaButti K."/>
            <person name="Andreopoulos B."/>
            <person name="Lipzen A."/>
            <person name="Chen C."/>
            <person name="Yan M."/>
            <person name="Daum C."/>
            <person name="Ng V."/>
            <person name="Clum A."/>
            <person name="Steindorff A."/>
            <person name="Ohm R.A."/>
            <person name="Martin F."/>
            <person name="Silar P."/>
            <person name="Natvig D.O."/>
            <person name="Lalanne C."/>
            <person name="Gautier V."/>
            <person name="Ament-Velasquez S.L."/>
            <person name="Kruys A."/>
            <person name="Hutchinson M.I."/>
            <person name="Powell A.J."/>
            <person name="Barry K."/>
            <person name="Miller A.N."/>
            <person name="Grigoriev I.V."/>
            <person name="Debuchy R."/>
            <person name="Gladieux P."/>
            <person name="Hiltunen Thoren M."/>
            <person name="Johannesson H."/>
        </authorList>
    </citation>
    <scope>NUCLEOTIDE SEQUENCE</scope>
    <source>
        <strain evidence="1">CBS 532.94</strain>
    </source>
</reference>
<protein>
    <submittedName>
        <fullName evidence="1">Uncharacterized protein</fullName>
    </submittedName>
</protein>
<dbReference type="AlphaFoldDB" id="A0AAN7HB38"/>
<proteinExistence type="predicted"/>